<dbReference type="STRING" id="1121451.DESAM_20886"/>
<keyword evidence="2" id="KW-1185">Reference proteome</keyword>
<reference evidence="1 2" key="1">
    <citation type="submission" date="2012-10" db="EMBL/GenBank/DDBJ databases">
        <authorList>
            <person name="Genoscope - CEA"/>
        </authorList>
    </citation>
    <scope>NUCLEOTIDE SEQUENCE [LARGE SCALE GENOMIC DNA]</scope>
    <source>
        <strain evidence="2">AM13 / DSM 14728</strain>
    </source>
</reference>
<dbReference type="KEGG" id="dhy:DESAM_20886"/>
<accession>L0R8T3</accession>
<dbReference type="Proteomes" id="UP000010808">
    <property type="component" value="Chromosome"/>
</dbReference>
<evidence type="ECO:0000313" key="1">
    <source>
        <dbReference type="EMBL" id="CCO23173.1"/>
    </source>
</evidence>
<evidence type="ECO:0000313" key="2">
    <source>
        <dbReference type="Proteomes" id="UP000010808"/>
    </source>
</evidence>
<sequence length="43" mass="4826">MFNKHSGAQFMDLNSAEKFLKSGFIAVPVDVLSTLRRRQGDGR</sequence>
<organism evidence="1 2">
    <name type="scientific">Maridesulfovibrio hydrothermalis AM13 = DSM 14728</name>
    <dbReference type="NCBI Taxonomy" id="1121451"/>
    <lineage>
        <taxon>Bacteria</taxon>
        <taxon>Pseudomonadati</taxon>
        <taxon>Thermodesulfobacteriota</taxon>
        <taxon>Desulfovibrionia</taxon>
        <taxon>Desulfovibrionales</taxon>
        <taxon>Desulfovibrionaceae</taxon>
        <taxon>Maridesulfovibrio</taxon>
    </lineage>
</organism>
<dbReference type="EMBL" id="FO203522">
    <property type="protein sequence ID" value="CCO23173.1"/>
    <property type="molecule type" value="Genomic_DNA"/>
</dbReference>
<dbReference type="HOGENOM" id="CLU_3232651_0_0_7"/>
<name>L0R8T3_9BACT</name>
<gene>
    <name evidence="1" type="ORF">DESAM_20886</name>
</gene>
<proteinExistence type="predicted"/>
<dbReference type="AlphaFoldDB" id="L0R8T3"/>
<protein>
    <submittedName>
        <fullName evidence="1">Uncharacterized protein</fullName>
    </submittedName>
</protein>